<dbReference type="EMBL" id="JBBAGW010000013">
    <property type="protein sequence ID" value="MEI5931844.1"/>
    <property type="molecule type" value="Genomic_DNA"/>
</dbReference>
<proteinExistence type="predicted"/>
<dbReference type="Proteomes" id="UP001365619">
    <property type="component" value="Unassembled WGS sequence"/>
</dbReference>
<protein>
    <submittedName>
        <fullName evidence="1">YolD-like family protein</fullName>
    </submittedName>
</protein>
<keyword evidence="2" id="KW-1185">Reference proteome</keyword>
<dbReference type="Pfam" id="PF08863">
    <property type="entry name" value="YolD"/>
    <property type="match status" value="1"/>
</dbReference>
<accession>A0ABU8HYJ1</accession>
<name>A0ABU8HYJ1_9BACI</name>
<reference evidence="1 2" key="1">
    <citation type="submission" date="2024-03" db="EMBL/GenBank/DDBJ databases">
        <title>A Rare Waterborne Outbreak of Bacillus cereus in China: Epidemiologic Survey, Genomic Insights and Virulence Characteristics.</title>
        <authorList>
            <person name="Wang S."/>
        </authorList>
    </citation>
    <scope>NUCLEOTIDE SEQUENCE [LARGE SCALE GENOMIC DNA]</scope>
    <source>
        <strain evidence="1 2">BC008</strain>
    </source>
</reference>
<organism evidence="1 2">
    <name type="scientific">Bacillus luti</name>
    <dbReference type="NCBI Taxonomy" id="2026191"/>
    <lineage>
        <taxon>Bacteria</taxon>
        <taxon>Bacillati</taxon>
        <taxon>Bacillota</taxon>
        <taxon>Bacilli</taxon>
        <taxon>Bacillales</taxon>
        <taxon>Bacillaceae</taxon>
        <taxon>Bacillus</taxon>
        <taxon>Bacillus cereus group</taxon>
    </lineage>
</organism>
<gene>
    <name evidence="1" type="ORF">WBS43_24400</name>
</gene>
<dbReference type="InterPro" id="IPR014962">
    <property type="entry name" value="YolD"/>
</dbReference>
<evidence type="ECO:0000313" key="2">
    <source>
        <dbReference type="Proteomes" id="UP001365619"/>
    </source>
</evidence>
<evidence type="ECO:0000313" key="1">
    <source>
        <dbReference type="EMBL" id="MEI5931844.1"/>
    </source>
</evidence>
<comment type="caution">
    <text evidence="1">The sequence shown here is derived from an EMBL/GenBank/DDBJ whole genome shotgun (WGS) entry which is preliminary data.</text>
</comment>
<sequence>MTFIYYKNGYLYKNYITVVSINPINEAIICTDAFHNKRMFNFGDVIEVN</sequence>